<evidence type="ECO:0000313" key="3">
    <source>
        <dbReference type="Proteomes" id="UP000789901"/>
    </source>
</evidence>
<accession>A0ABN7UGA5</accession>
<organism evidence="2 3">
    <name type="scientific">Gigaspora margarita</name>
    <dbReference type="NCBI Taxonomy" id="4874"/>
    <lineage>
        <taxon>Eukaryota</taxon>
        <taxon>Fungi</taxon>
        <taxon>Fungi incertae sedis</taxon>
        <taxon>Mucoromycota</taxon>
        <taxon>Glomeromycotina</taxon>
        <taxon>Glomeromycetes</taxon>
        <taxon>Diversisporales</taxon>
        <taxon>Gigasporaceae</taxon>
        <taxon>Gigaspora</taxon>
    </lineage>
</organism>
<sequence length="98" mass="11103">MTTLVKKRGKEVSEHFAERLNNLDDGCNEETERAKSSLTLTSNNTRARNQEMTSEAIDNNLSTITNTDLENQGVPILVLDDNNSHTVNSQTKNYEYRN</sequence>
<dbReference type="Proteomes" id="UP000789901">
    <property type="component" value="Unassembled WGS sequence"/>
</dbReference>
<name>A0ABN7UGA5_GIGMA</name>
<protein>
    <submittedName>
        <fullName evidence="2">35850_t:CDS:1</fullName>
    </submittedName>
</protein>
<dbReference type="EMBL" id="CAJVQB010002407">
    <property type="protein sequence ID" value="CAG8573596.1"/>
    <property type="molecule type" value="Genomic_DNA"/>
</dbReference>
<gene>
    <name evidence="2" type="ORF">GMARGA_LOCUS5607</name>
</gene>
<feature type="region of interest" description="Disordered" evidence="1">
    <location>
        <begin position="27"/>
        <end position="46"/>
    </location>
</feature>
<evidence type="ECO:0000256" key="1">
    <source>
        <dbReference type="SAM" id="MobiDB-lite"/>
    </source>
</evidence>
<comment type="caution">
    <text evidence="2">The sequence shown here is derived from an EMBL/GenBank/DDBJ whole genome shotgun (WGS) entry which is preliminary data.</text>
</comment>
<evidence type="ECO:0000313" key="2">
    <source>
        <dbReference type="EMBL" id="CAG8573596.1"/>
    </source>
</evidence>
<feature type="compositionally biased region" description="Polar residues" evidence="1">
    <location>
        <begin position="36"/>
        <end position="46"/>
    </location>
</feature>
<reference evidence="2 3" key="1">
    <citation type="submission" date="2021-06" db="EMBL/GenBank/DDBJ databases">
        <authorList>
            <person name="Kallberg Y."/>
            <person name="Tangrot J."/>
            <person name="Rosling A."/>
        </authorList>
    </citation>
    <scope>NUCLEOTIDE SEQUENCE [LARGE SCALE GENOMIC DNA]</scope>
    <source>
        <strain evidence="2 3">120-4 pot B 10/14</strain>
    </source>
</reference>
<keyword evidence="3" id="KW-1185">Reference proteome</keyword>
<proteinExistence type="predicted"/>